<dbReference type="RefSeq" id="WP_175329321.1">
    <property type="nucleotide sequence ID" value="NZ_BMOI01000001.1"/>
</dbReference>
<dbReference type="EMBL" id="BMOI01000001">
    <property type="protein sequence ID" value="GGK89918.1"/>
    <property type="molecule type" value="Genomic_DNA"/>
</dbReference>
<reference evidence="1" key="1">
    <citation type="journal article" date="2014" name="Int. J. Syst. Evol. Microbiol.">
        <title>Complete genome sequence of Corynebacterium casei LMG S-19264T (=DSM 44701T), isolated from a smear-ripened cheese.</title>
        <authorList>
            <consortium name="US DOE Joint Genome Institute (JGI-PGF)"/>
            <person name="Walter F."/>
            <person name="Albersmeier A."/>
            <person name="Kalinowski J."/>
            <person name="Ruckert C."/>
        </authorList>
    </citation>
    <scope>NUCLEOTIDE SEQUENCE</scope>
    <source>
        <strain evidence="1">JCM 1480</strain>
    </source>
</reference>
<evidence type="ECO:0000313" key="2">
    <source>
        <dbReference type="EMBL" id="MBM7801512.1"/>
    </source>
</evidence>
<proteinExistence type="predicted"/>
<keyword evidence="4" id="KW-1185">Reference proteome</keyword>
<evidence type="ECO:0000313" key="1">
    <source>
        <dbReference type="EMBL" id="GGK89918.1"/>
    </source>
</evidence>
<reference evidence="1" key="2">
    <citation type="submission" date="2020-09" db="EMBL/GenBank/DDBJ databases">
        <authorList>
            <person name="Sun Q."/>
            <person name="Ohkuma M."/>
        </authorList>
    </citation>
    <scope>NUCLEOTIDE SEQUENCE</scope>
    <source>
        <strain evidence="1">JCM 1480</strain>
    </source>
</reference>
<evidence type="ECO:0000313" key="4">
    <source>
        <dbReference type="Proteomes" id="UP000746584"/>
    </source>
</evidence>
<comment type="caution">
    <text evidence="1">The sequence shown here is derived from an EMBL/GenBank/DDBJ whole genome shotgun (WGS) entry which is preliminary data.</text>
</comment>
<sequence length="247" mass="26294">MASLLSPARGHRLLITLLSGMGVNEADVIRTETTARQATVRSEGVIATVMMNTRPASAARVVALLEEAAGANVLAVAVNGWGSAGLEQFDGMGGARFDLQSDMSVRPANFVARVVTALGPVDAKAVERWILDTRNRATSATGAGDELDSLALQVRTAQQSSNTPASAWLDVIELRERTSVLRGALREALGRAERGDGLEVLRTLPPMRLARWQKVHDLTVELEEAVDRASGEIRAALEGLAAQKPSH</sequence>
<dbReference type="Proteomes" id="UP000648535">
    <property type="component" value="Unassembled WGS sequence"/>
</dbReference>
<organism evidence="1 3">
    <name type="scientific">Curtobacterium luteum</name>
    <dbReference type="NCBI Taxonomy" id="33881"/>
    <lineage>
        <taxon>Bacteria</taxon>
        <taxon>Bacillati</taxon>
        <taxon>Actinomycetota</taxon>
        <taxon>Actinomycetes</taxon>
        <taxon>Micrococcales</taxon>
        <taxon>Microbacteriaceae</taxon>
        <taxon>Curtobacterium</taxon>
    </lineage>
</organism>
<accession>A0A8H9G8M4</accession>
<evidence type="ECO:0000313" key="3">
    <source>
        <dbReference type="Proteomes" id="UP000648535"/>
    </source>
</evidence>
<name>A0A8H9G8M4_9MICO</name>
<dbReference type="AlphaFoldDB" id="A0A8H9G8M4"/>
<dbReference type="EMBL" id="JAFBCG010000001">
    <property type="protein sequence ID" value="MBM7801512.1"/>
    <property type="molecule type" value="Genomic_DNA"/>
</dbReference>
<gene>
    <name evidence="1" type="ORF">GCM10009769_04940</name>
    <name evidence="2" type="ORF">JOE58_000763</name>
</gene>
<dbReference type="Proteomes" id="UP000746584">
    <property type="component" value="Unassembled WGS sequence"/>
</dbReference>
<protein>
    <submittedName>
        <fullName evidence="1">Uncharacterized protein</fullName>
    </submittedName>
</protein>
<reference evidence="2 4" key="3">
    <citation type="submission" date="2021-01" db="EMBL/GenBank/DDBJ databases">
        <title>Sequencing the genomes of 1000 actinobacteria strains.</title>
        <authorList>
            <person name="Klenk H.-P."/>
        </authorList>
    </citation>
    <scope>NUCLEOTIDE SEQUENCE [LARGE SCALE GENOMIC DNA]</scope>
    <source>
        <strain evidence="2 4">DSM 20542</strain>
    </source>
</reference>